<sequence>MESTAVVMAVAVCLLGFWANGFCGGEGKADMGVYIITMREASVVQYHDMVERFGTSTSTARNVSLYKGSFNTFTKPSNDADGNGTKTYTAYLIRRQNTLLRGVFKGESYRKLYSYHYLINGFAILVTHQQAARLAKRKEVANMAMDYSVRLATTHTPQFLGLPQGAWVQGGGPEHAGEGVVIGFPFWIL</sequence>
<evidence type="ECO:0000313" key="4">
    <source>
        <dbReference type="Proteomes" id="UP000036987"/>
    </source>
</evidence>
<feature type="domain" description="Inhibitor I9" evidence="2">
    <location>
        <begin position="33"/>
        <end position="151"/>
    </location>
</feature>
<dbReference type="InterPro" id="IPR010259">
    <property type="entry name" value="S8pro/Inhibitor_I9"/>
</dbReference>
<dbReference type="STRING" id="29655.A0A0K9PC64"/>
<proteinExistence type="predicted"/>
<protein>
    <recommendedName>
        <fullName evidence="2">Inhibitor I9 domain-containing protein</fullName>
    </recommendedName>
</protein>
<feature type="signal peptide" evidence="1">
    <location>
        <begin position="1"/>
        <end position="23"/>
    </location>
</feature>
<accession>A0A0K9PC64</accession>
<organism evidence="3 4">
    <name type="scientific">Zostera marina</name>
    <name type="common">Eelgrass</name>
    <dbReference type="NCBI Taxonomy" id="29655"/>
    <lineage>
        <taxon>Eukaryota</taxon>
        <taxon>Viridiplantae</taxon>
        <taxon>Streptophyta</taxon>
        <taxon>Embryophyta</taxon>
        <taxon>Tracheophyta</taxon>
        <taxon>Spermatophyta</taxon>
        <taxon>Magnoliopsida</taxon>
        <taxon>Liliopsida</taxon>
        <taxon>Zosteraceae</taxon>
        <taxon>Zostera</taxon>
    </lineage>
</organism>
<comment type="caution">
    <text evidence="3">The sequence shown here is derived from an EMBL/GenBank/DDBJ whole genome shotgun (WGS) entry which is preliminary data.</text>
</comment>
<dbReference type="Pfam" id="PF05922">
    <property type="entry name" value="Inhibitor_I9"/>
    <property type="match status" value="1"/>
</dbReference>
<evidence type="ECO:0000313" key="3">
    <source>
        <dbReference type="EMBL" id="KMZ65832.1"/>
    </source>
</evidence>
<name>A0A0K9PC64_ZOSMR</name>
<dbReference type="EMBL" id="LFYR01001011">
    <property type="protein sequence ID" value="KMZ65832.1"/>
    <property type="molecule type" value="Genomic_DNA"/>
</dbReference>
<dbReference type="AlphaFoldDB" id="A0A0K9PC64"/>
<feature type="chain" id="PRO_5005527583" description="Inhibitor I9 domain-containing protein" evidence="1">
    <location>
        <begin position="24"/>
        <end position="189"/>
    </location>
</feature>
<keyword evidence="4" id="KW-1185">Reference proteome</keyword>
<dbReference type="Proteomes" id="UP000036987">
    <property type="component" value="Unassembled WGS sequence"/>
</dbReference>
<dbReference type="InterPro" id="IPR037045">
    <property type="entry name" value="S8pro/Inhibitor_I9_sf"/>
</dbReference>
<gene>
    <name evidence="3" type="ORF">ZOSMA_30G01120</name>
</gene>
<reference evidence="4" key="1">
    <citation type="journal article" date="2016" name="Nature">
        <title>The genome of the seagrass Zostera marina reveals angiosperm adaptation to the sea.</title>
        <authorList>
            <person name="Olsen J.L."/>
            <person name="Rouze P."/>
            <person name="Verhelst B."/>
            <person name="Lin Y.-C."/>
            <person name="Bayer T."/>
            <person name="Collen J."/>
            <person name="Dattolo E."/>
            <person name="De Paoli E."/>
            <person name="Dittami S."/>
            <person name="Maumus F."/>
            <person name="Michel G."/>
            <person name="Kersting A."/>
            <person name="Lauritano C."/>
            <person name="Lohaus R."/>
            <person name="Toepel M."/>
            <person name="Tonon T."/>
            <person name="Vanneste K."/>
            <person name="Amirebrahimi M."/>
            <person name="Brakel J."/>
            <person name="Bostroem C."/>
            <person name="Chovatia M."/>
            <person name="Grimwood J."/>
            <person name="Jenkins J.W."/>
            <person name="Jueterbock A."/>
            <person name="Mraz A."/>
            <person name="Stam W.T."/>
            <person name="Tice H."/>
            <person name="Bornberg-Bauer E."/>
            <person name="Green P.J."/>
            <person name="Pearson G.A."/>
            <person name="Procaccini G."/>
            <person name="Duarte C.M."/>
            <person name="Schmutz J."/>
            <person name="Reusch T.B.H."/>
            <person name="Van de Peer Y."/>
        </authorList>
    </citation>
    <scope>NUCLEOTIDE SEQUENCE [LARGE SCALE GENOMIC DNA]</scope>
    <source>
        <strain evidence="4">cv. Finnish</strain>
    </source>
</reference>
<dbReference type="Gene3D" id="3.30.70.80">
    <property type="entry name" value="Peptidase S8 propeptide/proteinase inhibitor I9"/>
    <property type="match status" value="1"/>
</dbReference>
<evidence type="ECO:0000259" key="2">
    <source>
        <dbReference type="Pfam" id="PF05922"/>
    </source>
</evidence>
<dbReference type="OrthoDB" id="206201at2759"/>
<keyword evidence="1" id="KW-0732">Signal</keyword>
<evidence type="ECO:0000256" key="1">
    <source>
        <dbReference type="SAM" id="SignalP"/>
    </source>
</evidence>